<dbReference type="InterPro" id="IPR031338">
    <property type="entry name" value="KDPG/KHG_AS_2"/>
</dbReference>
<organism evidence="9 10">
    <name type="scientific">Novosphingobium aquae</name>
    <dbReference type="NCBI Taxonomy" id="3133435"/>
    <lineage>
        <taxon>Bacteria</taxon>
        <taxon>Pseudomonadati</taxon>
        <taxon>Pseudomonadota</taxon>
        <taxon>Alphaproteobacteria</taxon>
        <taxon>Sphingomonadales</taxon>
        <taxon>Sphingomonadaceae</taxon>
        <taxon>Novosphingobium</taxon>
    </lineage>
</organism>
<comment type="subunit">
    <text evidence="4">Homotrimer.</text>
</comment>
<dbReference type="InterPro" id="IPR031337">
    <property type="entry name" value="KDPG/KHG_AS_1"/>
</dbReference>
<comment type="pathway">
    <text evidence="2">Carbohydrate acid metabolism; 2-dehydro-3-deoxy-D-gluconate degradation; D-glyceraldehyde 3-phosphate and pyruvate from 2-dehydro-3-deoxy-D-gluconate: step 2/2.</text>
</comment>
<accession>A0ABU8SDE6</accession>
<dbReference type="SUPFAM" id="SSF51569">
    <property type="entry name" value="Aldolase"/>
    <property type="match status" value="1"/>
</dbReference>
<dbReference type="EC" id="4.1.2.14" evidence="5"/>
<dbReference type="NCBIfam" id="NF004325">
    <property type="entry name" value="PRK05718.1"/>
    <property type="match status" value="1"/>
</dbReference>
<comment type="caution">
    <text evidence="9">The sequence shown here is derived from an EMBL/GenBank/DDBJ whole genome shotgun (WGS) entry which is preliminary data.</text>
</comment>
<keyword evidence="10" id="KW-1185">Reference proteome</keyword>
<dbReference type="PROSITE" id="PS00159">
    <property type="entry name" value="ALDOLASE_KDPG_KHG_1"/>
    <property type="match status" value="1"/>
</dbReference>
<dbReference type="Pfam" id="PF01081">
    <property type="entry name" value="Aldolase"/>
    <property type="match status" value="1"/>
</dbReference>
<comment type="catalytic activity">
    <reaction evidence="1">
        <text>2-dehydro-3-deoxy-6-phospho-D-gluconate = D-glyceraldehyde 3-phosphate + pyruvate</text>
        <dbReference type="Rhea" id="RHEA:17089"/>
        <dbReference type="ChEBI" id="CHEBI:15361"/>
        <dbReference type="ChEBI" id="CHEBI:57569"/>
        <dbReference type="ChEBI" id="CHEBI:59776"/>
        <dbReference type="EC" id="4.1.2.14"/>
    </reaction>
</comment>
<dbReference type="EMBL" id="JBBHJY010000012">
    <property type="protein sequence ID" value="MEJ6011984.1"/>
    <property type="molecule type" value="Genomic_DNA"/>
</dbReference>
<gene>
    <name evidence="9" type="primary">eda</name>
    <name evidence="9" type="ORF">WG900_18935</name>
</gene>
<sequence>MSNPEAVMKLAPVIPVLVINDVAYAVPIAQALVAGGLPALEVTLRTPCALDVIRAMKQVPGAVVGAGTVLNPRDLDAALEAGAEFIVSPGLTADLGKAAIAAGVPFLPGTANASDIMLGLDLGLTRFKFFPAEASGGIKALSAIAAPFGMAKFCPTGGITPETAPNWLALDAVLCVGGSWMIPKGEPDVAKIEAAARQAAGLRG</sequence>
<keyword evidence="7" id="KW-0704">Schiff base</keyword>
<keyword evidence="6 9" id="KW-0456">Lyase</keyword>
<evidence type="ECO:0000313" key="9">
    <source>
        <dbReference type="EMBL" id="MEJ6011984.1"/>
    </source>
</evidence>
<dbReference type="NCBIfam" id="TIGR01182">
    <property type="entry name" value="eda"/>
    <property type="match status" value="1"/>
</dbReference>
<dbReference type="RefSeq" id="WP_339969740.1">
    <property type="nucleotide sequence ID" value="NZ_JBBHJY010000012.1"/>
</dbReference>
<comment type="similarity">
    <text evidence="3">Belongs to the KHG/KDPG aldolase family.</text>
</comment>
<dbReference type="InterPro" id="IPR013785">
    <property type="entry name" value="Aldolase_TIM"/>
</dbReference>
<dbReference type="CDD" id="cd00452">
    <property type="entry name" value="KDPG_aldolase"/>
    <property type="match status" value="1"/>
</dbReference>
<dbReference type="Proteomes" id="UP001379235">
    <property type="component" value="Unassembled WGS sequence"/>
</dbReference>
<evidence type="ECO:0000256" key="2">
    <source>
        <dbReference type="ARBA" id="ARBA00004736"/>
    </source>
</evidence>
<evidence type="ECO:0000256" key="3">
    <source>
        <dbReference type="ARBA" id="ARBA00006906"/>
    </source>
</evidence>
<keyword evidence="8" id="KW-0119">Carbohydrate metabolism</keyword>
<evidence type="ECO:0000256" key="5">
    <source>
        <dbReference type="ARBA" id="ARBA00013063"/>
    </source>
</evidence>
<reference evidence="9 10" key="1">
    <citation type="submission" date="2024-03" db="EMBL/GenBank/DDBJ databases">
        <authorList>
            <person name="Jo J.-H."/>
        </authorList>
    </citation>
    <scope>NUCLEOTIDE SEQUENCE [LARGE SCALE GENOMIC DNA]</scope>
    <source>
        <strain evidence="9 10">AS3R-12</strain>
    </source>
</reference>
<evidence type="ECO:0000256" key="6">
    <source>
        <dbReference type="ARBA" id="ARBA00023239"/>
    </source>
</evidence>
<protein>
    <recommendedName>
        <fullName evidence="5">2-dehydro-3-deoxy-phosphogluconate aldolase</fullName>
        <ecNumber evidence="5">4.1.2.14</ecNumber>
    </recommendedName>
</protein>
<dbReference type="InterPro" id="IPR000887">
    <property type="entry name" value="Aldlse_KDPG_KHG"/>
</dbReference>
<dbReference type="PANTHER" id="PTHR30246:SF1">
    <property type="entry name" value="2-DEHYDRO-3-DEOXY-6-PHOSPHOGALACTONATE ALDOLASE-RELATED"/>
    <property type="match status" value="1"/>
</dbReference>
<evidence type="ECO:0000256" key="7">
    <source>
        <dbReference type="ARBA" id="ARBA00023270"/>
    </source>
</evidence>
<dbReference type="GO" id="GO:0008675">
    <property type="term" value="F:2-dehydro-3-deoxy-phosphogluconate aldolase activity"/>
    <property type="evidence" value="ECO:0007669"/>
    <property type="project" value="UniProtKB-EC"/>
</dbReference>
<proteinExistence type="inferred from homology"/>
<dbReference type="PANTHER" id="PTHR30246">
    <property type="entry name" value="2-KETO-3-DEOXY-6-PHOSPHOGLUCONATE ALDOLASE"/>
    <property type="match status" value="1"/>
</dbReference>
<dbReference type="PROSITE" id="PS00160">
    <property type="entry name" value="ALDOLASE_KDPG_KHG_2"/>
    <property type="match status" value="1"/>
</dbReference>
<evidence type="ECO:0000256" key="4">
    <source>
        <dbReference type="ARBA" id="ARBA00011233"/>
    </source>
</evidence>
<dbReference type="Gene3D" id="3.20.20.70">
    <property type="entry name" value="Aldolase class I"/>
    <property type="match status" value="1"/>
</dbReference>
<evidence type="ECO:0000313" key="10">
    <source>
        <dbReference type="Proteomes" id="UP001379235"/>
    </source>
</evidence>
<evidence type="ECO:0000256" key="8">
    <source>
        <dbReference type="ARBA" id="ARBA00023277"/>
    </source>
</evidence>
<evidence type="ECO:0000256" key="1">
    <source>
        <dbReference type="ARBA" id="ARBA00000654"/>
    </source>
</evidence>
<dbReference type="GO" id="GO:0008700">
    <property type="term" value="F:(R,S)-4-hydroxy-2-oxoglutarate aldolase activity"/>
    <property type="evidence" value="ECO:0007669"/>
    <property type="project" value="UniProtKB-EC"/>
</dbReference>
<name>A0ABU8SDE6_9SPHN</name>